<organism evidence="1 2">
    <name type="scientific">Yimella lutea</name>
    <dbReference type="NCBI Taxonomy" id="587872"/>
    <lineage>
        <taxon>Bacteria</taxon>
        <taxon>Bacillati</taxon>
        <taxon>Actinomycetota</taxon>
        <taxon>Actinomycetes</taxon>
        <taxon>Micrococcales</taxon>
        <taxon>Dermacoccaceae</taxon>
        <taxon>Yimella</taxon>
    </lineage>
</organism>
<reference evidence="1 2" key="1">
    <citation type="submission" date="2019-06" db="EMBL/GenBank/DDBJ databases">
        <title>Sequencing the genomes of 1000 actinobacteria strains.</title>
        <authorList>
            <person name="Klenk H.-P."/>
        </authorList>
    </citation>
    <scope>NUCLEOTIDE SEQUENCE [LARGE SCALE GENOMIC DNA]</scope>
    <source>
        <strain evidence="1 2">DSM 19828</strain>
    </source>
</reference>
<sequence>MADICQYVIGVDTHAATHHYAVIHPGTGAVLDDQQFPTTPAGLRRAADWISRRTVTINMLTALLHATALGTDARHALTIAQLGQVATWRPRYEPLDMTILRELATEYAQDILVLDQQRAANKKQIRQIVRRYSGAHPALVRGSRQR</sequence>
<comment type="caution">
    <text evidence="1">The sequence shown here is derived from an EMBL/GenBank/DDBJ whole genome shotgun (WGS) entry which is preliminary data.</text>
</comment>
<accession>A0A542EBU7</accession>
<dbReference type="AlphaFoldDB" id="A0A542EBU7"/>
<gene>
    <name evidence="1" type="ORF">FB459_0174</name>
</gene>
<protein>
    <recommendedName>
        <fullName evidence="3">Transposase</fullName>
    </recommendedName>
</protein>
<dbReference type="OrthoDB" id="4337860at2"/>
<evidence type="ECO:0000313" key="1">
    <source>
        <dbReference type="EMBL" id="TQJ12809.1"/>
    </source>
</evidence>
<name>A0A542EBU7_9MICO</name>
<dbReference type="EMBL" id="VFMO01000001">
    <property type="protein sequence ID" value="TQJ12809.1"/>
    <property type="molecule type" value="Genomic_DNA"/>
</dbReference>
<evidence type="ECO:0000313" key="2">
    <source>
        <dbReference type="Proteomes" id="UP000320806"/>
    </source>
</evidence>
<dbReference type="RefSeq" id="WP_141927123.1">
    <property type="nucleotide sequence ID" value="NZ_BAABCI010000004.1"/>
</dbReference>
<evidence type="ECO:0008006" key="3">
    <source>
        <dbReference type="Google" id="ProtNLM"/>
    </source>
</evidence>
<keyword evidence="2" id="KW-1185">Reference proteome</keyword>
<proteinExistence type="predicted"/>
<dbReference type="Proteomes" id="UP000320806">
    <property type="component" value="Unassembled WGS sequence"/>
</dbReference>